<dbReference type="EMBL" id="MPPL01000001">
    <property type="protein sequence ID" value="OKS86983.1"/>
    <property type="molecule type" value="Genomic_DNA"/>
</dbReference>
<organism evidence="2 3">
    <name type="scientific">Mucilaginibacter polytrichastri</name>
    <dbReference type="NCBI Taxonomy" id="1302689"/>
    <lineage>
        <taxon>Bacteria</taxon>
        <taxon>Pseudomonadati</taxon>
        <taxon>Bacteroidota</taxon>
        <taxon>Sphingobacteriia</taxon>
        <taxon>Sphingobacteriales</taxon>
        <taxon>Sphingobacteriaceae</taxon>
        <taxon>Mucilaginibacter</taxon>
    </lineage>
</organism>
<dbReference type="OrthoDB" id="719419at2"/>
<evidence type="ECO:0000256" key="1">
    <source>
        <dbReference type="SAM" id="MobiDB-lite"/>
    </source>
</evidence>
<dbReference type="AlphaFoldDB" id="A0A1Q5ZYZ2"/>
<keyword evidence="3" id="KW-1185">Reference proteome</keyword>
<comment type="caution">
    <text evidence="2">The sequence shown here is derived from an EMBL/GenBank/DDBJ whole genome shotgun (WGS) entry which is preliminary data.</text>
</comment>
<evidence type="ECO:0000313" key="3">
    <source>
        <dbReference type="Proteomes" id="UP000186720"/>
    </source>
</evidence>
<reference evidence="2 3" key="1">
    <citation type="submission" date="2016-11" db="EMBL/GenBank/DDBJ databases">
        <title>Whole Genome Sequencing of Mucilaginibacter polytrichastri RG4-7(T) isolated from the moss sample.</title>
        <authorList>
            <person name="Li Y."/>
        </authorList>
    </citation>
    <scope>NUCLEOTIDE SEQUENCE [LARGE SCALE GENOMIC DNA]</scope>
    <source>
        <strain evidence="2 3">RG4-7</strain>
    </source>
</reference>
<name>A0A1Q5ZYZ2_9SPHI</name>
<feature type="region of interest" description="Disordered" evidence="1">
    <location>
        <begin position="1"/>
        <end position="31"/>
    </location>
</feature>
<proteinExistence type="predicted"/>
<gene>
    <name evidence="2" type="ORF">RG47T_2441</name>
</gene>
<dbReference type="Proteomes" id="UP000186720">
    <property type="component" value="Unassembled WGS sequence"/>
</dbReference>
<accession>A0A1Q5ZYZ2</accession>
<protein>
    <submittedName>
        <fullName evidence="2">Uncharacterized protein</fullName>
    </submittedName>
</protein>
<evidence type="ECO:0000313" key="2">
    <source>
        <dbReference type="EMBL" id="OKS86983.1"/>
    </source>
</evidence>
<sequence length="965" mass="107558">MAKNKKLKLTVDNLVTKDSSGSHPKPNGKVDENSHIVVLKEGGSMTAEIVGIIPLVQDKEPQKTEYEWLCNMVQTINFKASDAIGWTGPKRRFLFPKVIEGGGMVWVEAFEKGTEPTNSLKNGYLIAAKGKPAILSAIWREYSPNNDGKDITKSARKFGDTVQLHIYTQALYGQDVEITLMDHDLLDADDNLAPIPRTDGKPEYEKDKKTPKITLKKFTREVKIYTMLEDERSRPSSIQISDFIQQDKPGSAPGASTGAVRINKTQKVVLDVFIDDLWAATAGDSLEIYPVVKIISQANAKDTPLTKDYITVKGNINKETALSKVGNKPVIVGDIPTNPKRFNPCKYAMIKVKDKEGEWPVFDENVLEYTDSNNLVFEVIAGEDNAKQTITLTLIDFVSNNDECTGNPKHKGHSIIYYSLISDGYKDEDEKNKRPEDKDSALKVKGTNPITVLGVTAKRKTDHSKSYTKIIKHSDTELVFDAMYKYSMLKADGTVDWERIWGYFWLPSVKTDKYPIITQSCRWKHNLDFIIYPDIKWSLIFGFNVNKEKLETLFPGWCAEKKVKRYEKIGKKITRKIDAQLDRVLPDAISAKERKAINNDVKGAFTDAYGTPVAAKKKTSTTQEKGKLSTLVDILKEVEISLKTEFNAGQNQGDITQKFVKSVYDKMGGMFDLVTKAVEIIEGKHDPSPNAAGGNESINEFISKDGLQSRYKHLVESLKRPPQEVEILYPKIEFSASWQYESIDGEHYPKLKSRKGLSVDVKLKAEPLIGVEIRWHILDLLARRHPIAYAVLAAVKTLLAALGDNPDGIKVDFWVKGTIGAEVDFQHNLLAGPKEFTAKGSTALQAGVELDITIKGSIVQGSYEAVAKLGFGAAAQVGMGIEVTLGVDFDGFFTEASLKFEGLKLTFKATAEASLNKLSRSKKGDKLEREQLMSSGGSIEGEITLGEHTFKTDKIYFKKFENEDD</sequence>
<dbReference type="RefSeq" id="WP_074489654.1">
    <property type="nucleotide sequence ID" value="NZ_FPAM01000005.1"/>
</dbReference>
<dbReference type="STRING" id="1302689.RG47T_2441"/>